<evidence type="ECO:0000313" key="1">
    <source>
        <dbReference type="EMBL" id="JAH76633.1"/>
    </source>
</evidence>
<proteinExistence type="predicted"/>
<accession>A0A0E9VHD5</accession>
<dbReference type="AlphaFoldDB" id="A0A0E9VHD5"/>
<protein>
    <submittedName>
        <fullName evidence="1">Uncharacterized protein</fullName>
    </submittedName>
</protein>
<organism evidence="1">
    <name type="scientific">Anguilla anguilla</name>
    <name type="common">European freshwater eel</name>
    <name type="synonym">Muraena anguilla</name>
    <dbReference type="NCBI Taxonomy" id="7936"/>
    <lineage>
        <taxon>Eukaryota</taxon>
        <taxon>Metazoa</taxon>
        <taxon>Chordata</taxon>
        <taxon>Craniata</taxon>
        <taxon>Vertebrata</taxon>
        <taxon>Euteleostomi</taxon>
        <taxon>Actinopterygii</taxon>
        <taxon>Neopterygii</taxon>
        <taxon>Teleostei</taxon>
        <taxon>Anguilliformes</taxon>
        <taxon>Anguillidae</taxon>
        <taxon>Anguilla</taxon>
    </lineage>
</organism>
<reference evidence="1" key="2">
    <citation type="journal article" date="2015" name="Fish Shellfish Immunol.">
        <title>Early steps in the European eel (Anguilla anguilla)-Vibrio vulnificus interaction in the gills: Role of the RtxA13 toxin.</title>
        <authorList>
            <person name="Callol A."/>
            <person name="Pajuelo D."/>
            <person name="Ebbesson L."/>
            <person name="Teles M."/>
            <person name="MacKenzie S."/>
            <person name="Amaro C."/>
        </authorList>
    </citation>
    <scope>NUCLEOTIDE SEQUENCE</scope>
</reference>
<dbReference type="EMBL" id="GBXM01031944">
    <property type="protein sequence ID" value="JAH76633.1"/>
    <property type="molecule type" value="Transcribed_RNA"/>
</dbReference>
<reference evidence="1" key="1">
    <citation type="submission" date="2014-11" db="EMBL/GenBank/DDBJ databases">
        <authorList>
            <person name="Amaro Gonzalez C."/>
        </authorList>
    </citation>
    <scope>NUCLEOTIDE SEQUENCE</scope>
</reference>
<name>A0A0E9VHD5_ANGAN</name>
<sequence>MCHIELCFCCLVRPEFPGRFLERV</sequence>